<reference evidence="1" key="1">
    <citation type="submission" date="2018-06" db="EMBL/GenBank/DDBJ databases">
        <authorList>
            <person name="Zhirakovskaya E."/>
        </authorList>
    </citation>
    <scope>NUCLEOTIDE SEQUENCE</scope>
</reference>
<sequence>MNKMKAISMLFSATVLAVAASSASAEVFEKYPGTLCHEDRAGEDVNVRHIYGGALFSDAASWTSVNCPLTRKTGTGLLTEYTDATIYVKDLSTLGDIDCTIMNRSVLGSLGTWTSVTSTGVDTASYGQILSFGAEATGGFAGYSYLRCYLPPSDTGEYTQITDYTITY</sequence>
<gene>
    <name evidence="1" type="ORF">MNBD_GAMMA22-1103</name>
</gene>
<dbReference type="AlphaFoldDB" id="A0A3B1AJK3"/>
<dbReference type="EMBL" id="UOFS01000042">
    <property type="protein sequence ID" value="VAX00044.1"/>
    <property type="molecule type" value="Genomic_DNA"/>
</dbReference>
<organism evidence="1">
    <name type="scientific">hydrothermal vent metagenome</name>
    <dbReference type="NCBI Taxonomy" id="652676"/>
    <lineage>
        <taxon>unclassified sequences</taxon>
        <taxon>metagenomes</taxon>
        <taxon>ecological metagenomes</taxon>
    </lineage>
</organism>
<proteinExistence type="predicted"/>
<name>A0A3B1AJK3_9ZZZZ</name>
<evidence type="ECO:0000313" key="1">
    <source>
        <dbReference type="EMBL" id="VAX00044.1"/>
    </source>
</evidence>
<protein>
    <submittedName>
        <fullName evidence="1">Uncharacterized protein</fullName>
    </submittedName>
</protein>
<accession>A0A3B1AJK3</accession>